<dbReference type="InterPro" id="IPR047417">
    <property type="entry name" value="WHD_MUS81"/>
</dbReference>
<dbReference type="Gene3D" id="1.10.10.10">
    <property type="entry name" value="Winged helix-like DNA-binding domain superfamily/Winged helix DNA-binding domain"/>
    <property type="match status" value="1"/>
</dbReference>
<comment type="caution">
    <text evidence="19">The sequence shown here is derived from an EMBL/GenBank/DDBJ whole genome shotgun (WGS) entry which is preliminary data.</text>
</comment>
<dbReference type="Pfam" id="PF21136">
    <property type="entry name" value="WHD_MUS81"/>
    <property type="match status" value="1"/>
</dbReference>
<evidence type="ECO:0000256" key="9">
    <source>
        <dbReference type="ARBA" id="ARBA00022763"/>
    </source>
</evidence>
<dbReference type="CDD" id="cd20074">
    <property type="entry name" value="XPF_nuclease_Mus81"/>
    <property type="match status" value="1"/>
</dbReference>
<keyword evidence="5" id="KW-0132">Cell division</keyword>
<evidence type="ECO:0000256" key="7">
    <source>
        <dbReference type="ARBA" id="ARBA00022723"/>
    </source>
</evidence>
<evidence type="ECO:0000256" key="4">
    <source>
        <dbReference type="ARBA" id="ARBA00017114"/>
    </source>
</evidence>
<name>A0A328EB78_9ASTE</name>
<comment type="cofactor">
    <cofactor evidence="1 17">
        <name>Mg(2+)</name>
        <dbReference type="ChEBI" id="CHEBI:18420"/>
    </cofactor>
</comment>
<dbReference type="SUPFAM" id="SSF52980">
    <property type="entry name" value="Restriction endonuclease-like"/>
    <property type="match status" value="1"/>
</dbReference>
<keyword evidence="7 17" id="KW-0479">Metal-binding</keyword>
<dbReference type="PANTHER" id="PTHR13451">
    <property type="entry name" value="CLASS II CROSSOVER JUNCTION ENDONUCLEASE MUS81"/>
    <property type="match status" value="1"/>
</dbReference>
<keyword evidence="6 17" id="KW-0540">Nuclease</keyword>
<proteinExistence type="inferred from homology"/>
<keyword evidence="10" id="KW-0498">Mitosis</keyword>
<dbReference type="FunFam" id="3.40.50.10130:FF:000005">
    <property type="entry name" value="crossover junction endonuclease MUS81 isoform X1"/>
    <property type="match status" value="1"/>
</dbReference>
<dbReference type="PANTHER" id="PTHR13451:SF0">
    <property type="entry name" value="CROSSOVER JUNCTION ENDONUCLEASE MUS81"/>
    <property type="match status" value="1"/>
</dbReference>
<evidence type="ECO:0000256" key="6">
    <source>
        <dbReference type="ARBA" id="ARBA00022722"/>
    </source>
</evidence>
<dbReference type="GO" id="GO:0006308">
    <property type="term" value="P:DNA catabolic process"/>
    <property type="evidence" value="ECO:0007669"/>
    <property type="project" value="UniProtKB-UniRule"/>
</dbReference>
<dbReference type="InterPro" id="IPR047416">
    <property type="entry name" value="XPF_nuclease_Mus81"/>
</dbReference>
<keyword evidence="15 17" id="KW-0539">Nucleus</keyword>
<keyword evidence="14 17" id="KW-0234">DNA repair</keyword>
<dbReference type="InterPro" id="IPR006166">
    <property type="entry name" value="ERCC4_domain"/>
</dbReference>
<evidence type="ECO:0000256" key="2">
    <source>
        <dbReference type="ARBA" id="ARBA00004123"/>
    </source>
</evidence>
<gene>
    <name evidence="19" type="ORF">DM860_004304</name>
</gene>
<comment type="subcellular location">
    <subcellularLocation>
        <location evidence="2 17">Nucleus</location>
    </subcellularLocation>
</comment>
<dbReference type="Gene3D" id="3.40.50.10130">
    <property type="match status" value="1"/>
</dbReference>
<comment type="similarity">
    <text evidence="3 17">Belongs to the XPF family.</text>
</comment>
<dbReference type="GO" id="GO:0008821">
    <property type="term" value="F:crossover junction DNA endonuclease activity"/>
    <property type="evidence" value="ECO:0007669"/>
    <property type="project" value="UniProtKB-UniRule"/>
</dbReference>
<dbReference type="Gene3D" id="1.10.150.670">
    <property type="entry name" value="Crossover junction endonuclease EME1, DNA-binding domain"/>
    <property type="match status" value="1"/>
</dbReference>
<dbReference type="InterPro" id="IPR042530">
    <property type="entry name" value="EME1/EME2_C"/>
</dbReference>
<evidence type="ECO:0000256" key="13">
    <source>
        <dbReference type="ARBA" id="ARBA00023172"/>
    </source>
</evidence>
<dbReference type="CDD" id="cd21036">
    <property type="entry name" value="WH_MUS81"/>
    <property type="match status" value="1"/>
</dbReference>
<dbReference type="GO" id="GO:0000712">
    <property type="term" value="P:resolution of meiotic recombination intermediates"/>
    <property type="evidence" value="ECO:0007669"/>
    <property type="project" value="TreeGrafter"/>
</dbReference>
<dbReference type="FunFam" id="1.10.10.10:FF:000307">
    <property type="entry name" value="Crossover junction endonuclease MUS81"/>
    <property type="match status" value="1"/>
</dbReference>
<evidence type="ECO:0000256" key="10">
    <source>
        <dbReference type="ARBA" id="ARBA00022776"/>
    </source>
</evidence>
<feature type="domain" description="ERCC4" evidence="18">
    <location>
        <begin position="404"/>
        <end position="504"/>
    </location>
</feature>
<evidence type="ECO:0000256" key="14">
    <source>
        <dbReference type="ARBA" id="ARBA00023204"/>
    </source>
</evidence>
<dbReference type="GO" id="GO:0003677">
    <property type="term" value="F:DNA binding"/>
    <property type="evidence" value="ECO:0007669"/>
    <property type="project" value="UniProtKB-UniRule"/>
</dbReference>
<keyword evidence="16" id="KW-0469">Meiosis</keyword>
<evidence type="ECO:0000313" key="19">
    <source>
        <dbReference type="EMBL" id="RAL53833.1"/>
    </source>
</evidence>
<dbReference type="GO" id="GO:0048476">
    <property type="term" value="C:Holliday junction resolvase complex"/>
    <property type="evidence" value="ECO:0007669"/>
    <property type="project" value="UniProtKB-UniRule"/>
</dbReference>
<dbReference type="InterPro" id="IPR036388">
    <property type="entry name" value="WH-like_DNA-bd_sf"/>
</dbReference>
<reference evidence="19 20" key="1">
    <citation type="submission" date="2018-06" db="EMBL/GenBank/DDBJ databases">
        <title>The Genome of Cuscuta australis (Dodder) Provides Insight into the Evolution of Plant Parasitism.</title>
        <authorList>
            <person name="Liu H."/>
        </authorList>
    </citation>
    <scope>NUCLEOTIDE SEQUENCE [LARGE SCALE GENOMIC DNA]</scope>
    <source>
        <strain evidence="20">cv. Yunnan</strain>
        <tissue evidence="19">Vines</tissue>
    </source>
</reference>
<evidence type="ECO:0000256" key="16">
    <source>
        <dbReference type="ARBA" id="ARBA00023254"/>
    </source>
</evidence>
<dbReference type="InterPro" id="IPR033309">
    <property type="entry name" value="Mus81"/>
</dbReference>
<evidence type="ECO:0000256" key="8">
    <source>
        <dbReference type="ARBA" id="ARBA00022759"/>
    </source>
</evidence>
<evidence type="ECO:0000256" key="15">
    <source>
        <dbReference type="ARBA" id="ARBA00023242"/>
    </source>
</evidence>
<keyword evidence="10" id="KW-0131">Cell cycle</keyword>
<evidence type="ECO:0000256" key="11">
    <source>
        <dbReference type="ARBA" id="ARBA00022801"/>
    </source>
</evidence>
<keyword evidence="13 17" id="KW-0233">DNA recombination</keyword>
<dbReference type="GO" id="GO:0031573">
    <property type="term" value="P:mitotic intra-S DNA damage checkpoint signaling"/>
    <property type="evidence" value="ECO:0007669"/>
    <property type="project" value="TreeGrafter"/>
</dbReference>
<dbReference type="GO" id="GO:0048257">
    <property type="term" value="F:3'-flap endonuclease activity"/>
    <property type="evidence" value="ECO:0007669"/>
    <property type="project" value="TreeGrafter"/>
</dbReference>
<dbReference type="SMART" id="SM00891">
    <property type="entry name" value="ERCC4"/>
    <property type="match status" value="1"/>
</dbReference>
<evidence type="ECO:0000256" key="5">
    <source>
        <dbReference type="ARBA" id="ARBA00022618"/>
    </source>
</evidence>
<comment type="function">
    <text evidence="17">Interacts with EME1 to form a DNA structure-specific endonuclease with substrate preference for branched DNA structures with a 5'-end at the branch nick. Typical substrates include 3'-flap structures, D-loops, replication forks and nicked Holliday junctions. May be required in mitosis for the processing of stalled or collapsed replication fork intermediates. May be required in meiosis for the repair of meiosis-specific double strand breaks subsequent to single-end invasion (SEI).</text>
</comment>
<keyword evidence="20" id="KW-1185">Reference proteome</keyword>
<evidence type="ECO:0000313" key="20">
    <source>
        <dbReference type="Proteomes" id="UP000249390"/>
    </source>
</evidence>
<evidence type="ECO:0000256" key="1">
    <source>
        <dbReference type="ARBA" id="ARBA00001946"/>
    </source>
</evidence>
<dbReference type="InterPro" id="IPR011335">
    <property type="entry name" value="Restrct_endonuc-II-like"/>
</dbReference>
<keyword evidence="9 17" id="KW-0227">DNA damage</keyword>
<evidence type="ECO:0000256" key="17">
    <source>
        <dbReference type="RuleBase" id="RU369042"/>
    </source>
</evidence>
<dbReference type="GO" id="GO:0005634">
    <property type="term" value="C:nucleus"/>
    <property type="evidence" value="ECO:0007669"/>
    <property type="project" value="UniProtKB-SubCell"/>
</dbReference>
<sequence>MEVEREVLCPENEELVAYMRRKRQEMAEGKRGISENIDKTINRAYANACGCKVHIKTMRDLSQIKGVGKWILKLMEGFFQKDVDAIVNESSDDKRKKNKRPRRYIPQKNSVSYALLITLYRCMTDGKEFMRKQELIDAAEASGLSRVPVGPEKGRGKPGIGSSQREWYSGWSCMKTLITKGLVVKSSCPAKYMLSEEGKEIARECLSRSGIVASDERLDIIMDEFSNLDEKVAEDEESSKKQLSNFCFEREFLTNEETLLPLQLDGQKKAIDIPPECLSRFVGMGFSMEQINRAYCKASEAAHGREVSSLWPTVLCYLREDQIYGPNSTIVEDIAVESSFRGSSVDLKSSTFSGFTQNSAPIKSFPSMALCVNKNGGVSETKSSMLSMPPLMHKERFEDVYDVLLVLDDREQFVSQGSRSRKIVENIKMQFNIQIEVRRLPVGDAIWIARHKITGGEYVLDFIVERKKVDDLRSSIRDNRYKDQKLRLLRCGLKRRIYVVEGDVNLSEAAECIKTACFTTEILDGFNVQRTAGLGETLRNYGYLTQAIYHYYKSMDYEHHSLEICPPFGSFIRKCEDLEKVTVTDVFAIQLMQVAQVTEEVACTVIDMYPTLFSLAQAYSLLEGDIRAQEELLKRRSNNPEHRNFSVWLGSRRDERTKGWDREVVGQSALTMLGEGSKLYPAIPIIT</sequence>
<keyword evidence="12 17" id="KW-0460">Magnesium</keyword>
<evidence type="ECO:0000256" key="12">
    <source>
        <dbReference type="ARBA" id="ARBA00022842"/>
    </source>
</evidence>
<dbReference type="GO" id="GO:0000727">
    <property type="term" value="P:double-strand break repair via break-induced replication"/>
    <property type="evidence" value="ECO:0007669"/>
    <property type="project" value="UniProtKB-UniRule"/>
</dbReference>
<dbReference type="GO" id="GO:0046872">
    <property type="term" value="F:metal ion binding"/>
    <property type="evidence" value="ECO:0007669"/>
    <property type="project" value="UniProtKB-UniRule"/>
</dbReference>
<dbReference type="EC" id="3.1.22.-" evidence="17"/>
<keyword evidence="11 17" id="KW-0378">Hydrolase</keyword>
<keyword evidence="8 17" id="KW-0255">Endonuclease</keyword>
<accession>A0A328EB78</accession>
<dbReference type="Proteomes" id="UP000249390">
    <property type="component" value="Unassembled WGS sequence"/>
</dbReference>
<dbReference type="GO" id="GO:0051301">
    <property type="term" value="P:cell division"/>
    <property type="evidence" value="ECO:0007669"/>
    <property type="project" value="UniProtKB-KW"/>
</dbReference>
<organism evidence="19 20">
    <name type="scientific">Cuscuta australis</name>
    <dbReference type="NCBI Taxonomy" id="267555"/>
    <lineage>
        <taxon>Eukaryota</taxon>
        <taxon>Viridiplantae</taxon>
        <taxon>Streptophyta</taxon>
        <taxon>Embryophyta</taxon>
        <taxon>Tracheophyta</taxon>
        <taxon>Spermatophyta</taxon>
        <taxon>Magnoliopsida</taxon>
        <taxon>eudicotyledons</taxon>
        <taxon>Gunneridae</taxon>
        <taxon>Pentapetalae</taxon>
        <taxon>asterids</taxon>
        <taxon>lamiids</taxon>
        <taxon>Solanales</taxon>
        <taxon>Convolvulaceae</taxon>
        <taxon>Cuscuteae</taxon>
        <taxon>Cuscuta</taxon>
        <taxon>Cuscuta subgen. Grammica</taxon>
        <taxon>Cuscuta sect. Cleistogrammica</taxon>
    </lineage>
</organism>
<protein>
    <recommendedName>
        <fullName evidence="4 17">Crossover junction endonuclease MUS81</fullName>
        <ecNumber evidence="17">3.1.22.-</ecNumber>
    </recommendedName>
</protein>
<dbReference type="AlphaFoldDB" id="A0A328EB78"/>
<evidence type="ECO:0000259" key="18">
    <source>
        <dbReference type="SMART" id="SM00891"/>
    </source>
</evidence>
<dbReference type="Pfam" id="PF02732">
    <property type="entry name" value="ERCC4"/>
    <property type="match status" value="1"/>
</dbReference>
<comment type="subunit">
    <text evidence="17">Interacts with EME1.</text>
</comment>
<evidence type="ECO:0000256" key="3">
    <source>
        <dbReference type="ARBA" id="ARBA00010015"/>
    </source>
</evidence>
<dbReference type="EMBL" id="NQVE01000015">
    <property type="protein sequence ID" value="RAL53833.1"/>
    <property type="molecule type" value="Genomic_DNA"/>
</dbReference>